<keyword evidence="6" id="KW-0479">Metal-binding</keyword>
<comment type="similarity">
    <text evidence="2">Belongs to the RBOH (TC 5.B.1.3) family.</text>
</comment>
<evidence type="ECO:0000256" key="10">
    <source>
        <dbReference type="ARBA" id="ARBA00023002"/>
    </source>
</evidence>
<dbReference type="InterPro" id="IPR013623">
    <property type="entry name" value="NADPH_Ox"/>
</dbReference>
<evidence type="ECO:0000313" key="16">
    <source>
        <dbReference type="EMBL" id="MED6176503.1"/>
    </source>
</evidence>
<dbReference type="InterPro" id="IPR013130">
    <property type="entry name" value="Fe3_Rdtase_TM_dom"/>
</dbReference>
<keyword evidence="4" id="KW-0285">Flavoprotein</keyword>
<dbReference type="PANTHER" id="PTHR11972:SF64">
    <property type="entry name" value="RESPIRATORY BURST OXIDASE HOMOLOG PROTEIN B"/>
    <property type="match status" value="1"/>
</dbReference>
<dbReference type="InterPro" id="IPR002048">
    <property type="entry name" value="EF_hand_dom"/>
</dbReference>
<reference evidence="16 17" key="1">
    <citation type="journal article" date="2023" name="Plants (Basel)">
        <title>Bridging the Gap: Combining Genomics and Transcriptomics Approaches to Understand Stylosanthes scabra, an Orphan Legume from the Brazilian Caatinga.</title>
        <authorList>
            <person name="Ferreira-Neto J.R.C."/>
            <person name="da Silva M.D."/>
            <person name="Binneck E."/>
            <person name="de Melo N.F."/>
            <person name="da Silva R.H."/>
            <person name="de Melo A.L.T.M."/>
            <person name="Pandolfi V."/>
            <person name="Bustamante F.O."/>
            <person name="Brasileiro-Vidal A.C."/>
            <person name="Benko-Iseppon A.M."/>
        </authorList>
    </citation>
    <scope>NUCLEOTIDE SEQUENCE [LARGE SCALE GENOMIC DNA]</scope>
    <source>
        <tissue evidence="16">Leaves</tissue>
    </source>
</reference>
<evidence type="ECO:0000256" key="12">
    <source>
        <dbReference type="SAM" id="MobiDB-lite"/>
    </source>
</evidence>
<dbReference type="SMART" id="SM00054">
    <property type="entry name" value="EFh"/>
    <property type="match status" value="1"/>
</dbReference>
<feature type="region of interest" description="Disordered" evidence="12">
    <location>
        <begin position="1"/>
        <end position="60"/>
    </location>
</feature>
<dbReference type="Gene3D" id="2.40.30.10">
    <property type="entry name" value="Translation factors"/>
    <property type="match status" value="1"/>
</dbReference>
<evidence type="ECO:0000256" key="6">
    <source>
        <dbReference type="ARBA" id="ARBA00022723"/>
    </source>
</evidence>
<keyword evidence="10" id="KW-0560">Oxidoreductase</keyword>
<keyword evidence="5 13" id="KW-0812">Transmembrane</keyword>
<keyword evidence="8" id="KW-0106">Calcium</keyword>
<evidence type="ECO:0000256" key="8">
    <source>
        <dbReference type="ARBA" id="ARBA00022837"/>
    </source>
</evidence>
<dbReference type="PANTHER" id="PTHR11972">
    <property type="entry name" value="NADPH OXIDASE"/>
    <property type="match status" value="1"/>
</dbReference>
<comment type="caution">
    <text evidence="16">The sequence shown here is derived from an EMBL/GenBank/DDBJ whole genome shotgun (WGS) entry which is preliminary data.</text>
</comment>
<keyword evidence="11 13" id="KW-0472">Membrane</keyword>
<dbReference type="PROSITE" id="PS00018">
    <property type="entry name" value="EF_HAND_1"/>
    <property type="match status" value="1"/>
</dbReference>
<sequence>MHIQEKQQQQETWSETESTGSRQGTRVGFSGPLSGPIMPAHKRSGSSNKNKSARFSDDEDNEMVEITLDVRDDSVSVQNIRGGDSETEFLASNLEKRPSSLGKRLRQVSQELKRMTSAPKAFNKVDRSKSGAARALQGLKFMSKSVVDGSDEGWLQVEKRFEELNIDGKMPKTRFSQCIGMQESREFAGELFDALSRRGGITSSSITKSELRAFWAQITDQSFDSRLQTFFDMVDKNADGRITEEEVKEIIALSASANKLLKIQDSAEEYAALIMEELDPNNFGYIELFNLEMLLLQAPAESAAHISTDSRVLSQMLSQKLVPTKEHNPMKRTIRALQYFVEDNWKRLWILALWLSICSALFTWKFIQYKHRAVFHVMGYCVPTAKGAAETLKFNMALILFPVCRNTITWLRSKTKLAVAVPFDDNINFHKVIAVGVAIGVGLHAISHLTCDFPRLLHATDAEYEPMKQFFGEKRPNNYWWFVKGTEGWTGVVMVVLMAIAFTLAHPWFRRNRLNHLPKPLKKLTGFNAFWYSHHLFVIVYVLFIIHGYFLYLNRKWYKKTTWMYLAVPMMLYACERLVRFFRSGHKSVRILKVAVYPGNVLALHMSKPQGFKYTSGQYVYVNCSDVSPFQWHPFSITSAPGDDYLSVHIRTLGDWTSQLKVVFAKACQPSSGDQSGLLRADMLQGNNIPR</sequence>
<dbReference type="Pfam" id="PF01794">
    <property type="entry name" value="Ferric_reduct"/>
    <property type="match status" value="1"/>
</dbReference>
<dbReference type="Gene3D" id="1.10.238.10">
    <property type="entry name" value="EF-hand"/>
    <property type="match status" value="1"/>
</dbReference>
<accession>A0ABU6VUZ9</accession>
<evidence type="ECO:0000256" key="1">
    <source>
        <dbReference type="ARBA" id="ARBA00004141"/>
    </source>
</evidence>
<dbReference type="InterPro" id="IPR050369">
    <property type="entry name" value="RBOH/FRE"/>
</dbReference>
<gene>
    <name evidence="16" type="ORF">PIB30_088829</name>
</gene>
<dbReference type="PROSITE" id="PS50222">
    <property type="entry name" value="EF_HAND_2"/>
    <property type="match status" value="1"/>
</dbReference>
<evidence type="ECO:0000313" key="17">
    <source>
        <dbReference type="Proteomes" id="UP001341840"/>
    </source>
</evidence>
<feature type="transmembrane region" description="Helical" evidence="13">
    <location>
        <begin position="348"/>
        <end position="367"/>
    </location>
</feature>
<evidence type="ECO:0000259" key="14">
    <source>
        <dbReference type="PROSITE" id="PS50222"/>
    </source>
</evidence>
<dbReference type="InterPro" id="IPR018247">
    <property type="entry name" value="EF_Hand_1_Ca_BS"/>
</dbReference>
<evidence type="ECO:0000259" key="15">
    <source>
        <dbReference type="PROSITE" id="PS51384"/>
    </source>
</evidence>
<organism evidence="16 17">
    <name type="scientific">Stylosanthes scabra</name>
    <dbReference type="NCBI Taxonomy" id="79078"/>
    <lineage>
        <taxon>Eukaryota</taxon>
        <taxon>Viridiplantae</taxon>
        <taxon>Streptophyta</taxon>
        <taxon>Embryophyta</taxon>
        <taxon>Tracheophyta</taxon>
        <taxon>Spermatophyta</taxon>
        <taxon>Magnoliopsida</taxon>
        <taxon>eudicotyledons</taxon>
        <taxon>Gunneridae</taxon>
        <taxon>Pentapetalae</taxon>
        <taxon>rosids</taxon>
        <taxon>fabids</taxon>
        <taxon>Fabales</taxon>
        <taxon>Fabaceae</taxon>
        <taxon>Papilionoideae</taxon>
        <taxon>50 kb inversion clade</taxon>
        <taxon>dalbergioids sensu lato</taxon>
        <taxon>Dalbergieae</taxon>
        <taxon>Pterocarpus clade</taxon>
        <taxon>Stylosanthes</taxon>
    </lineage>
</organism>
<feature type="compositionally biased region" description="Low complexity" evidence="12">
    <location>
        <begin position="1"/>
        <end position="21"/>
    </location>
</feature>
<evidence type="ECO:0000256" key="13">
    <source>
        <dbReference type="SAM" id="Phobius"/>
    </source>
</evidence>
<keyword evidence="7" id="KW-0274">FAD</keyword>
<dbReference type="SUPFAM" id="SSF63380">
    <property type="entry name" value="Riboflavin synthase domain-like"/>
    <property type="match status" value="1"/>
</dbReference>
<feature type="domain" description="FAD-binding FR-type" evidence="15">
    <location>
        <begin position="584"/>
        <end position="691"/>
    </location>
</feature>
<dbReference type="SUPFAM" id="SSF47473">
    <property type="entry name" value="EF-hand"/>
    <property type="match status" value="1"/>
</dbReference>
<dbReference type="InterPro" id="IPR017938">
    <property type="entry name" value="Riboflavin_synthase-like_b-brl"/>
</dbReference>
<dbReference type="PRINTS" id="PR00466">
    <property type="entry name" value="GP91PHOX"/>
</dbReference>
<dbReference type="Pfam" id="PF08414">
    <property type="entry name" value="NADPH_Ox"/>
    <property type="match status" value="1"/>
</dbReference>
<keyword evidence="3" id="KW-0575">Peroxidase</keyword>
<protein>
    <submittedName>
        <fullName evidence="16">Uncharacterized protein</fullName>
    </submittedName>
</protein>
<dbReference type="InterPro" id="IPR017927">
    <property type="entry name" value="FAD-bd_FR_type"/>
</dbReference>
<feature type="domain" description="EF-hand" evidence="14">
    <location>
        <begin position="222"/>
        <end position="257"/>
    </location>
</feature>
<dbReference type="Pfam" id="PF08022">
    <property type="entry name" value="FAD_binding_8"/>
    <property type="match status" value="1"/>
</dbReference>
<evidence type="ECO:0000256" key="9">
    <source>
        <dbReference type="ARBA" id="ARBA00022989"/>
    </source>
</evidence>
<feature type="transmembrane region" description="Helical" evidence="13">
    <location>
        <begin position="488"/>
        <end position="509"/>
    </location>
</feature>
<dbReference type="SFLD" id="SFLDG01169">
    <property type="entry name" value="NADPH_oxidase_subgroup_(NOX)"/>
    <property type="match status" value="1"/>
</dbReference>
<dbReference type="EMBL" id="JASCZI010152665">
    <property type="protein sequence ID" value="MED6176503.1"/>
    <property type="molecule type" value="Genomic_DNA"/>
</dbReference>
<dbReference type="PROSITE" id="PS51384">
    <property type="entry name" value="FAD_FR"/>
    <property type="match status" value="1"/>
</dbReference>
<evidence type="ECO:0000256" key="3">
    <source>
        <dbReference type="ARBA" id="ARBA00022559"/>
    </source>
</evidence>
<evidence type="ECO:0000256" key="4">
    <source>
        <dbReference type="ARBA" id="ARBA00022630"/>
    </source>
</evidence>
<proteinExistence type="inferred from homology"/>
<dbReference type="CDD" id="cd06186">
    <property type="entry name" value="NOX_Duox_like_FAD_NADP"/>
    <property type="match status" value="1"/>
</dbReference>
<evidence type="ECO:0000256" key="2">
    <source>
        <dbReference type="ARBA" id="ARBA00007975"/>
    </source>
</evidence>
<feature type="transmembrane region" description="Helical" evidence="13">
    <location>
        <begin position="529"/>
        <end position="550"/>
    </location>
</feature>
<keyword evidence="9 13" id="KW-1133">Transmembrane helix</keyword>
<dbReference type="InterPro" id="IPR011992">
    <property type="entry name" value="EF-hand-dom_pair"/>
</dbReference>
<keyword evidence="17" id="KW-1185">Reference proteome</keyword>
<evidence type="ECO:0000256" key="7">
    <source>
        <dbReference type="ARBA" id="ARBA00022827"/>
    </source>
</evidence>
<comment type="subcellular location">
    <subcellularLocation>
        <location evidence="1">Membrane</location>
        <topology evidence="1">Multi-pass membrane protein</topology>
    </subcellularLocation>
</comment>
<dbReference type="CDD" id="cd00051">
    <property type="entry name" value="EFh"/>
    <property type="match status" value="1"/>
</dbReference>
<evidence type="ECO:0000256" key="5">
    <source>
        <dbReference type="ARBA" id="ARBA00022692"/>
    </source>
</evidence>
<dbReference type="InterPro" id="IPR000778">
    <property type="entry name" value="Cyt_b245_heavy_chain"/>
</dbReference>
<dbReference type="Proteomes" id="UP001341840">
    <property type="component" value="Unassembled WGS sequence"/>
</dbReference>
<name>A0ABU6VUZ9_9FABA</name>
<evidence type="ECO:0000256" key="11">
    <source>
        <dbReference type="ARBA" id="ARBA00023136"/>
    </source>
</evidence>
<dbReference type="InterPro" id="IPR013112">
    <property type="entry name" value="FAD-bd_8"/>
</dbReference>